<dbReference type="PRINTS" id="PR01552">
    <property type="entry name" value="TPISMRASE6A"/>
</dbReference>
<dbReference type="GO" id="GO:0003918">
    <property type="term" value="F:DNA topoisomerase type II (double strand cut, ATP-hydrolyzing) activity"/>
    <property type="evidence" value="ECO:0007669"/>
    <property type="project" value="InterPro"/>
</dbReference>
<comment type="caution">
    <text evidence="2">The sequence shown here is derived from an EMBL/GenBank/DDBJ whole genome shotgun (WGS) entry which is preliminary data.</text>
</comment>
<dbReference type="InterPro" id="IPR004085">
    <property type="entry name" value="TopoVI_A"/>
</dbReference>
<evidence type="ECO:0000313" key="3">
    <source>
        <dbReference type="Proteomes" id="UP001255856"/>
    </source>
</evidence>
<feature type="domain" description="Topoisomerase 6 subunit A/Spo11 TOPRIM" evidence="1">
    <location>
        <begin position="12"/>
        <end position="185"/>
    </location>
</feature>
<sequence>MGVRGMRSDAKFILLVEKDAAFMRLAEDRFYNTYPCIIITAKGQPDVATRHVGMACMKAALFLRKLKMELKIPVLALVDSDPYGLKILSVYMKGSMNMSYDSSNLTTPDIKWLGVRPSDLERFNIPEQCRLPMSEEDIKTGKKLLEEDFVKANPDWLTSKVKAEIQALSSFGFQYLTHQYLPLKLQEGDWV</sequence>
<dbReference type="InterPro" id="IPR002815">
    <property type="entry name" value="Spo11/TopoVI_A"/>
</dbReference>
<proteinExistence type="predicted"/>
<keyword evidence="3" id="KW-1185">Reference proteome</keyword>
<dbReference type="PANTHER" id="PTHR10848:SF4">
    <property type="entry name" value="DNA TOPOISOMERASE 6 SUBUNIT A"/>
    <property type="match status" value="1"/>
</dbReference>
<dbReference type="PANTHER" id="PTHR10848">
    <property type="entry name" value="MEIOTIC RECOMBINATION PROTEIN SPO11"/>
    <property type="match status" value="1"/>
</dbReference>
<protein>
    <submittedName>
        <fullName evidence="2">DNA topoisomerase 6 subunit A</fullName>
    </submittedName>
</protein>
<dbReference type="InterPro" id="IPR034136">
    <property type="entry name" value="TOPRIM_Topo6A/Spo11"/>
</dbReference>
<gene>
    <name evidence="2" type="primary">TOP6A</name>
    <name evidence="2" type="ORF">QBZ16_000279</name>
</gene>
<dbReference type="SUPFAM" id="SSF56726">
    <property type="entry name" value="DNA topoisomerase IV, alpha subunit"/>
    <property type="match status" value="1"/>
</dbReference>
<dbReference type="GO" id="GO:0000706">
    <property type="term" value="P:meiotic DNA double-strand break processing"/>
    <property type="evidence" value="ECO:0007669"/>
    <property type="project" value="TreeGrafter"/>
</dbReference>
<evidence type="ECO:0000259" key="1">
    <source>
        <dbReference type="Pfam" id="PF21180"/>
    </source>
</evidence>
<dbReference type="GO" id="GO:0006265">
    <property type="term" value="P:DNA topological change"/>
    <property type="evidence" value="ECO:0007669"/>
    <property type="project" value="InterPro"/>
</dbReference>
<dbReference type="Gene3D" id="3.40.1360.10">
    <property type="match status" value="1"/>
</dbReference>
<dbReference type="GO" id="GO:0007131">
    <property type="term" value="P:reciprocal meiotic recombination"/>
    <property type="evidence" value="ECO:0007669"/>
    <property type="project" value="TreeGrafter"/>
</dbReference>
<dbReference type="Proteomes" id="UP001255856">
    <property type="component" value="Unassembled WGS sequence"/>
</dbReference>
<name>A0AAD9IMJ4_PROWI</name>
<dbReference type="GO" id="GO:0042138">
    <property type="term" value="P:meiotic DNA double-strand break formation"/>
    <property type="evidence" value="ECO:0007669"/>
    <property type="project" value="TreeGrafter"/>
</dbReference>
<organism evidence="2 3">
    <name type="scientific">Prototheca wickerhamii</name>
    <dbReference type="NCBI Taxonomy" id="3111"/>
    <lineage>
        <taxon>Eukaryota</taxon>
        <taxon>Viridiplantae</taxon>
        <taxon>Chlorophyta</taxon>
        <taxon>core chlorophytes</taxon>
        <taxon>Trebouxiophyceae</taxon>
        <taxon>Chlorellales</taxon>
        <taxon>Chlorellaceae</taxon>
        <taxon>Prototheca</taxon>
    </lineage>
</organism>
<dbReference type="AlphaFoldDB" id="A0AAD9IMJ4"/>
<dbReference type="GO" id="GO:0003677">
    <property type="term" value="F:DNA binding"/>
    <property type="evidence" value="ECO:0007669"/>
    <property type="project" value="InterPro"/>
</dbReference>
<dbReference type="InterPro" id="IPR036078">
    <property type="entry name" value="Spo11/TopoVI_A_sf"/>
</dbReference>
<dbReference type="PRINTS" id="PR01550">
    <property type="entry name" value="TOP6AFAMILY"/>
</dbReference>
<dbReference type="Pfam" id="PF21180">
    <property type="entry name" value="TOP6A-Spo11_Toprim"/>
    <property type="match status" value="1"/>
</dbReference>
<accession>A0AAD9IMJ4</accession>
<evidence type="ECO:0000313" key="2">
    <source>
        <dbReference type="EMBL" id="KAK2080426.1"/>
    </source>
</evidence>
<dbReference type="CDD" id="cd00223">
    <property type="entry name" value="TOPRIM_TopoIIB_SPO"/>
    <property type="match status" value="1"/>
</dbReference>
<reference evidence="2" key="1">
    <citation type="submission" date="2021-01" db="EMBL/GenBank/DDBJ databases">
        <authorList>
            <person name="Eckstrom K.M.E."/>
        </authorList>
    </citation>
    <scope>NUCLEOTIDE SEQUENCE</scope>
    <source>
        <strain evidence="2">UVCC 0001</strain>
    </source>
</reference>
<dbReference type="GO" id="GO:0000228">
    <property type="term" value="C:nuclear chromosome"/>
    <property type="evidence" value="ECO:0007669"/>
    <property type="project" value="TreeGrafter"/>
</dbReference>
<dbReference type="EMBL" id="JASFZW010000001">
    <property type="protein sequence ID" value="KAK2080426.1"/>
    <property type="molecule type" value="Genomic_DNA"/>
</dbReference>